<dbReference type="OrthoDB" id="10258585at2759"/>
<dbReference type="GO" id="GO:0000398">
    <property type="term" value="P:mRNA splicing, via spliceosome"/>
    <property type="evidence" value="ECO:0007669"/>
    <property type="project" value="UniProtKB-ARBA"/>
</dbReference>
<dbReference type="GeneID" id="62195496"/>
<dbReference type="Gene3D" id="3.30.70.330">
    <property type="match status" value="2"/>
</dbReference>
<sequence length="275" mass="32462">MTLISEIQGKKPNELNKEQTVLVEFDKKNKEWFIEDPEEKQRYKYQEILERWIPEEEINKSEQNEVSRLIKRQKREKVAEMKREKNVQKKPRKNRSVYISGLSQNTTIEEVKEKFSRCGIIAQDLRSGEVKIKMYENKEGQFKGDCLVEYFKEESCGLAIEILDGSKLRPDDKEPMKVSQAVFKEEAEEEEEEEKEEVREDIRQDILEGCQEIGQVDDVIIYESEKEGIIRVRFKEKEGAKGCVKRMNGRYFGGKKLVAQLWDGEKYRIDDTTSK</sequence>
<keyword evidence="7" id="KW-0175">Coiled coil</keyword>
<evidence type="ECO:0000313" key="9">
    <source>
        <dbReference type="EMBL" id="QPG74762.1"/>
    </source>
</evidence>
<evidence type="ECO:0000256" key="4">
    <source>
        <dbReference type="ARBA" id="ARBA00022884"/>
    </source>
</evidence>
<comment type="similarity">
    <text evidence="1">Belongs to the HTATSF1 family.</text>
</comment>
<keyword evidence="4 6" id="KW-0694">RNA-binding</keyword>
<name>A0A875S3X1_EENNA</name>
<dbReference type="InterPro" id="IPR034393">
    <property type="entry name" value="TatSF1-like"/>
</dbReference>
<dbReference type="InterPro" id="IPR000504">
    <property type="entry name" value="RRM_dom"/>
</dbReference>
<feature type="domain" description="RRM" evidence="8">
    <location>
        <begin position="95"/>
        <end position="183"/>
    </location>
</feature>
<dbReference type="PROSITE" id="PS50102">
    <property type="entry name" value="RRM"/>
    <property type="match status" value="1"/>
</dbReference>
<evidence type="ECO:0000259" key="8">
    <source>
        <dbReference type="PROSITE" id="PS50102"/>
    </source>
</evidence>
<dbReference type="GO" id="GO:0003723">
    <property type="term" value="F:RNA binding"/>
    <property type="evidence" value="ECO:0007669"/>
    <property type="project" value="UniProtKB-UniRule"/>
</dbReference>
<dbReference type="PANTHER" id="PTHR15608:SF0">
    <property type="entry name" value="HIV TAT-SPECIFIC FACTOR 1"/>
    <property type="match status" value="1"/>
</dbReference>
<organism evidence="9 10">
    <name type="scientific">Eeniella nana</name>
    <name type="common">Yeast</name>
    <name type="synonym">Brettanomyces nanus</name>
    <dbReference type="NCBI Taxonomy" id="13502"/>
    <lineage>
        <taxon>Eukaryota</taxon>
        <taxon>Fungi</taxon>
        <taxon>Dikarya</taxon>
        <taxon>Ascomycota</taxon>
        <taxon>Saccharomycotina</taxon>
        <taxon>Pichiomycetes</taxon>
        <taxon>Pichiales</taxon>
        <taxon>Pichiaceae</taxon>
        <taxon>Brettanomyces</taxon>
    </lineage>
</organism>
<keyword evidence="10" id="KW-1185">Reference proteome</keyword>
<evidence type="ECO:0000313" key="10">
    <source>
        <dbReference type="Proteomes" id="UP000662931"/>
    </source>
</evidence>
<keyword evidence="3" id="KW-0677">Repeat</keyword>
<dbReference type="GO" id="GO:0005684">
    <property type="term" value="C:U2-type spliceosomal complex"/>
    <property type="evidence" value="ECO:0007669"/>
    <property type="project" value="TreeGrafter"/>
</dbReference>
<protein>
    <recommendedName>
        <fullName evidence="8">RRM domain-containing protein</fullName>
    </recommendedName>
</protein>
<dbReference type="InterPro" id="IPR035979">
    <property type="entry name" value="RBD_domain_sf"/>
</dbReference>
<dbReference type="SMART" id="SM00360">
    <property type="entry name" value="RRM"/>
    <property type="match status" value="1"/>
</dbReference>
<dbReference type="SUPFAM" id="SSF54928">
    <property type="entry name" value="RNA-binding domain, RBD"/>
    <property type="match status" value="1"/>
</dbReference>
<dbReference type="RefSeq" id="XP_038778327.1">
    <property type="nucleotide sequence ID" value="XM_038922399.1"/>
</dbReference>
<reference evidence="9" key="1">
    <citation type="submission" date="2020-10" db="EMBL/GenBank/DDBJ databases">
        <authorList>
            <person name="Roach M.J.R."/>
        </authorList>
    </citation>
    <scope>NUCLEOTIDE SEQUENCE</scope>
    <source>
        <strain evidence="9">CBS 1945</strain>
    </source>
</reference>
<evidence type="ECO:0000256" key="7">
    <source>
        <dbReference type="SAM" id="Coils"/>
    </source>
</evidence>
<dbReference type="GO" id="GO:0005686">
    <property type="term" value="C:U2 snRNP"/>
    <property type="evidence" value="ECO:0007669"/>
    <property type="project" value="TreeGrafter"/>
</dbReference>
<evidence type="ECO:0000256" key="3">
    <source>
        <dbReference type="ARBA" id="ARBA00022737"/>
    </source>
</evidence>
<evidence type="ECO:0000256" key="6">
    <source>
        <dbReference type="PROSITE-ProRule" id="PRU00176"/>
    </source>
</evidence>
<dbReference type="Proteomes" id="UP000662931">
    <property type="component" value="Chromosome 2"/>
</dbReference>
<dbReference type="FunFam" id="3.30.70.330:FF:000105">
    <property type="entry name" value="HIV Tat-specific factor 1 homolog"/>
    <property type="match status" value="1"/>
</dbReference>
<keyword evidence="2" id="KW-0507">mRNA processing</keyword>
<evidence type="ECO:0000256" key="1">
    <source>
        <dbReference type="ARBA" id="ARBA00007747"/>
    </source>
</evidence>
<gene>
    <name evidence="9" type="ORF">FOA43_002095</name>
</gene>
<dbReference type="PANTHER" id="PTHR15608">
    <property type="entry name" value="SPLICING FACTOR U2AF-ASSOCIATED PROTEIN 2"/>
    <property type="match status" value="1"/>
</dbReference>
<dbReference type="AlphaFoldDB" id="A0A875S3X1"/>
<feature type="coiled-coil region" evidence="7">
    <location>
        <begin position="180"/>
        <end position="208"/>
    </location>
</feature>
<keyword evidence="5" id="KW-0508">mRNA splicing</keyword>
<dbReference type="EMBL" id="CP064813">
    <property type="protein sequence ID" value="QPG74762.1"/>
    <property type="molecule type" value="Genomic_DNA"/>
</dbReference>
<evidence type="ECO:0000256" key="2">
    <source>
        <dbReference type="ARBA" id="ARBA00022664"/>
    </source>
</evidence>
<proteinExistence type="inferred from homology"/>
<evidence type="ECO:0000256" key="5">
    <source>
        <dbReference type="ARBA" id="ARBA00023187"/>
    </source>
</evidence>
<dbReference type="KEGG" id="bnn:FOA43_002095"/>
<accession>A0A875S3X1</accession>
<dbReference type="InterPro" id="IPR012677">
    <property type="entry name" value="Nucleotide-bd_a/b_plait_sf"/>
</dbReference>
<dbReference type="Pfam" id="PF00076">
    <property type="entry name" value="RRM_1"/>
    <property type="match status" value="2"/>
</dbReference>